<feature type="region of interest" description="Disordered" evidence="1">
    <location>
        <begin position="87"/>
        <end position="107"/>
    </location>
</feature>
<feature type="region of interest" description="Disordered" evidence="1">
    <location>
        <begin position="18"/>
        <end position="58"/>
    </location>
</feature>
<proteinExistence type="evidence at transcript level"/>
<organism evidence="2">
    <name type="scientific">Rhipicephalus pulchellus</name>
    <name type="common">Yellow backed tick</name>
    <name type="synonym">Dermacentor pulchellus</name>
    <dbReference type="NCBI Taxonomy" id="72859"/>
    <lineage>
        <taxon>Eukaryota</taxon>
        <taxon>Metazoa</taxon>
        <taxon>Ecdysozoa</taxon>
        <taxon>Arthropoda</taxon>
        <taxon>Chelicerata</taxon>
        <taxon>Arachnida</taxon>
        <taxon>Acari</taxon>
        <taxon>Parasitiformes</taxon>
        <taxon>Ixodida</taxon>
        <taxon>Ixodoidea</taxon>
        <taxon>Ixodidae</taxon>
        <taxon>Rhipicephalinae</taxon>
        <taxon>Rhipicephalus</taxon>
        <taxon>Rhipicephalus</taxon>
    </lineage>
</organism>
<evidence type="ECO:0000313" key="2">
    <source>
        <dbReference type="EMBL" id="JAA56084.1"/>
    </source>
</evidence>
<feature type="region of interest" description="Disordered" evidence="1">
    <location>
        <begin position="163"/>
        <end position="182"/>
    </location>
</feature>
<evidence type="ECO:0000256" key="1">
    <source>
        <dbReference type="SAM" id="MobiDB-lite"/>
    </source>
</evidence>
<sequence length="182" mass="20624">MEIEFVCLSQWVLAHSDAHDGRGGPFRGHPSKRKRDNMEHNKNHDEAGGERHTTFSSHEKSWRGMVSTLLTGRKKLRKIVDDSSRLSMRKRGRGCSKASANARRKVHVPAATMQKAPMGEKSRQLSTISARRAFLLPSHLVVSEGCSWLQKDRHLTLPTSCSHRSSVQRQNLLRQAQRPTLQ</sequence>
<dbReference type="EMBL" id="GACK01008950">
    <property type="protein sequence ID" value="JAA56084.1"/>
    <property type="molecule type" value="mRNA"/>
</dbReference>
<name>L7LZ20_RHIPC</name>
<feature type="compositionally biased region" description="Basic and acidic residues" evidence="1">
    <location>
        <begin position="36"/>
        <end position="58"/>
    </location>
</feature>
<reference evidence="2" key="1">
    <citation type="submission" date="2012-11" db="EMBL/GenBank/DDBJ databases">
        <authorList>
            <person name="Lucero-Rivera Y.E."/>
            <person name="Tovar-Ramirez D."/>
        </authorList>
    </citation>
    <scope>NUCLEOTIDE SEQUENCE</scope>
    <source>
        <tissue evidence="2">Salivary gland</tissue>
    </source>
</reference>
<reference evidence="2" key="2">
    <citation type="journal article" date="2015" name="J. Proteomics">
        <title>Sexual differences in the sialomes of the zebra tick, Rhipicephalus pulchellus.</title>
        <authorList>
            <person name="Tan A.W."/>
            <person name="Francischetti I.M."/>
            <person name="Slovak M."/>
            <person name="Kini R.M."/>
            <person name="Ribeiro J.M."/>
        </authorList>
    </citation>
    <scope>NUCLEOTIDE SEQUENCE</scope>
    <source>
        <tissue evidence="2">Salivary gland</tissue>
    </source>
</reference>
<accession>L7LZ20</accession>
<protein>
    <submittedName>
        <fullName evidence="2">Uncharacterized protein</fullName>
    </submittedName>
</protein>
<dbReference type="AlphaFoldDB" id="L7LZ20"/>